<name>A0A2T7BFF3_9BACT</name>
<dbReference type="Proteomes" id="UP000244450">
    <property type="component" value="Unassembled WGS sequence"/>
</dbReference>
<dbReference type="EMBL" id="QCYK01000002">
    <property type="protein sequence ID" value="PUZ25009.1"/>
    <property type="molecule type" value="Genomic_DNA"/>
</dbReference>
<reference evidence="1 2" key="1">
    <citation type="submission" date="2018-04" db="EMBL/GenBank/DDBJ databases">
        <title>Chitinophaga fuyangensis sp. nov., isolated from soil in a chemical factory.</title>
        <authorList>
            <person name="Chen K."/>
        </authorList>
    </citation>
    <scope>NUCLEOTIDE SEQUENCE [LARGE SCALE GENOMIC DNA]</scope>
    <source>
        <strain evidence="1 2">LY-1</strain>
    </source>
</reference>
<dbReference type="AlphaFoldDB" id="A0A2T7BFF3"/>
<protein>
    <submittedName>
        <fullName evidence="1">Uncharacterized protein</fullName>
    </submittedName>
</protein>
<keyword evidence="2" id="KW-1185">Reference proteome</keyword>
<accession>A0A2T7BFF3</accession>
<proteinExistence type="predicted"/>
<evidence type="ECO:0000313" key="2">
    <source>
        <dbReference type="Proteomes" id="UP000244450"/>
    </source>
</evidence>
<dbReference type="OrthoDB" id="15218at2"/>
<organism evidence="1 2">
    <name type="scientific">Chitinophaga parva</name>
    <dbReference type="NCBI Taxonomy" id="2169414"/>
    <lineage>
        <taxon>Bacteria</taxon>
        <taxon>Pseudomonadati</taxon>
        <taxon>Bacteroidota</taxon>
        <taxon>Chitinophagia</taxon>
        <taxon>Chitinophagales</taxon>
        <taxon>Chitinophagaceae</taxon>
        <taxon>Chitinophaga</taxon>
    </lineage>
</organism>
<evidence type="ECO:0000313" key="1">
    <source>
        <dbReference type="EMBL" id="PUZ25009.1"/>
    </source>
</evidence>
<comment type="caution">
    <text evidence="1">The sequence shown here is derived from an EMBL/GenBank/DDBJ whole genome shotgun (WGS) entry which is preliminary data.</text>
</comment>
<sequence>MCRLTTICFREGDTFKESIQATDANDDPIDWSLIPDLAAAFRDLIGNIVAIFSIGAGLQVNPDNSTELWLMSTEETMALCPREYEYDLKLPFSVNIITHSPTGIVKVLKTVTP</sequence>
<dbReference type="RefSeq" id="WP_108686846.1">
    <property type="nucleotide sequence ID" value="NZ_QCYK01000002.1"/>
</dbReference>
<gene>
    <name evidence="1" type="ORF">DCC81_11895</name>
</gene>